<feature type="compositionally biased region" description="Polar residues" evidence="1">
    <location>
        <begin position="146"/>
        <end position="160"/>
    </location>
</feature>
<reference evidence="2 3" key="1">
    <citation type="submission" date="2020-04" db="EMBL/GenBank/DDBJ databases">
        <title>Chromosome-level genome assembly of a cyprinid fish Onychostoma macrolepis by integration of Nanopore Sequencing, Bionano and Hi-C technology.</title>
        <authorList>
            <person name="Wang D."/>
        </authorList>
    </citation>
    <scope>NUCLEOTIDE SEQUENCE [LARGE SCALE GENOMIC DNA]</scope>
    <source>
        <strain evidence="2">SWU-2019</strain>
        <tissue evidence="2">Muscle</tissue>
    </source>
</reference>
<dbReference type="AlphaFoldDB" id="A0A7J6BME0"/>
<dbReference type="EMBL" id="JAAMOB010000023">
    <property type="protein sequence ID" value="KAF4096217.1"/>
    <property type="molecule type" value="Genomic_DNA"/>
</dbReference>
<gene>
    <name evidence="2" type="ORF">G5714_022186</name>
</gene>
<comment type="caution">
    <text evidence="2">The sequence shown here is derived from an EMBL/GenBank/DDBJ whole genome shotgun (WGS) entry which is preliminary data.</text>
</comment>
<feature type="compositionally biased region" description="Polar residues" evidence="1">
    <location>
        <begin position="14"/>
        <end position="26"/>
    </location>
</feature>
<name>A0A7J6BME0_9TELE</name>
<evidence type="ECO:0000256" key="1">
    <source>
        <dbReference type="SAM" id="MobiDB-lite"/>
    </source>
</evidence>
<proteinExistence type="predicted"/>
<protein>
    <submittedName>
        <fullName evidence="2">Uncharacterized protein</fullName>
    </submittedName>
</protein>
<dbReference type="Proteomes" id="UP000579812">
    <property type="component" value="Unassembled WGS sequence"/>
</dbReference>
<feature type="compositionally biased region" description="Polar residues" evidence="1">
    <location>
        <begin position="105"/>
        <end position="114"/>
    </location>
</feature>
<keyword evidence="3" id="KW-1185">Reference proteome</keyword>
<feature type="region of interest" description="Disordered" evidence="1">
    <location>
        <begin position="1"/>
        <end position="173"/>
    </location>
</feature>
<evidence type="ECO:0000313" key="2">
    <source>
        <dbReference type="EMBL" id="KAF4096217.1"/>
    </source>
</evidence>
<evidence type="ECO:0000313" key="3">
    <source>
        <dbReference type="Proteomes" id="UP000579812"/>
    </source>
</evidence>
<organism evidence="2 3">
    <name type="scientific">Onychostoma macrolepis</name>
    <dbReference type="NCBI Taxonomy" id="369639"/>
    <lineage>
        <taxon>Eukaryota</taxon>
        <taxon>Metazoa</taxon>
        <taxon>Chordata</taxon>
        <taxon>Craniata</taxon>
        <taxon>Vertebrata</taxon>
        <taxon>Euteleostomi</taxon>
        <taxon>Actinopterygii</taxon>
        <taxon>Neopterygii</taxon>
        <taxon>Teleostei</taxon>
        <taxon>Ostariophysi</taxon>
        <taxon>Cypriniformes</taxon>
        <taxon>Cyprinidae</taxon>
        <taxon>Acrossocheilinae</taxon>
        <taxon>Onychostoma</taxon>
    </lineage>
</organism>
<accession>A0A7J6BME0</accession>
<sequence length="276" mass="30431">MFVSFLERSESETKSPGSRNVRNINNSEREKPSVQSGLDDAMDSRMRRSVSPAPESSCVSVRSDVSMDPPTNFSSGDSPAKRRRSVSPAPESSCVSVRSDVSMDPPTNFSSGDSSAKRRKISNMRPVSLAPESSCVSMRSDASMDPPTNFSSGDSSAKRSYSNKHEGSKSLNGKMLPDAVFRELEDTCISLMKKELRRFKKLLNPDCPAFSVREEEEEVDEGQSRVSEAVLKIMLHVLQKMNQPNLANSLQTSKSQLSNSLAFLLLICGERYLLNC</sequence>